<dbReference type="GO" id="GO:0030261">
    <property type="term" value="P:chromosome condensation"/>
    <property type="evidence" value="ECO:0007669"/>
    <property type="project" value="UniProtKB-KW"/>
</dbReference>
<evidence type="ECO:0000313" key="5">
    <source>
        <dbReference type="EMBL" id="PAU92814.1"/>
    </source>
</evidence>
<evidence type="ECO:0008006" key="7">
    <source>
        <dbReference type="Google" id="ProtNLM"/>
    </source>
</evidence>
<name>A0A2A2G730_9BACT</name>
<dbReference type="GO" id="GO:0030527">
    <property type="term" value="F:structural constituent of chromatin"/>
    <property type="evidence" value="ECO:0007669"/>
    <property type="project" value="InterPro"/>
</dbReference>
<dbReference type="GO" id="GO:0003677">
    <property type="term" value="F:DNA binding"/>
    <property type="evidence" value="ECO:0007669"/>
    <property type="project" value="UniProtKB-KW"/>
</dbReference>
<dbReference type="Gene3D" id="4.10.520.10">
    <property type="entry name" value="IHF-like DNA-binding proteins"/>
    <property type="match status" value="1"/>
</dbReference>
<dbReference type="PANTHER" id="PTHR33175">
    <property type="entry name" value="DNA-BINDING PROTEIN HU"/>
    <property type="match status" value="1"/>
</dbReference>
<keyword evidence="3" id="KW-0238">DNA-binding</keyword>
<dbReference type="SUPFAM" id="SSF47729">
    <property type="entry name" value="IHF-like DNA-binding proteins"/>
    <property type="match status" value="1"/>
</dbReference>
<dbReference type="Pfam" id="PF00216">
    <property type="entry name" value="Bac_DNA_binding"/>
    <property type="match status" value="1"/>
</dbReference>
<protein>
    <recommendedName>
        <fullName evidence="7">DNA-binding protein</fullName>
    </recommendedName>
</protein>
<keyword evidence="2" id="KW-0226">DNA condensation</keyword>
<evidence type="ECO:0000313" key="6">
    <source>
        <dbReference type="Proteomes" id="UP000218831"/>
    </source>
</evidence>
<evidence type="ECO:0000256" key="4">
    <source>
        <dbReference type="RuleBase" id="RU003939"/>
    </source>
</evidence>
<dbReference type="RefSeq" id="WP_095607667.1">
    <property type="nucleotide sequence ID" value="NZ_NSKE01000013.1"/>
</dbReference>
<gene>
    <name evidence="5" type="ORF">CK503_15095</name>
</gene>
<dbReference type="SMART" id="SM00411">
    <property type="entry name" value="BHL"/>
    <property type="match status" value="1"/>
</dbReference>
<keyword evidence="6" id="KW-1185">Reference proteome</keyword>
<evidence type="ECO:0000256" key="3">
    <source>
        <dbReference type="ARBA" id="ARBA00023125"/>
    </source>
</evidence>
<dbReference type="PANTHER" id="PTHR33175:SF3">
    <property type="entry name" value="DNA-BINDING PROTEIN HU-BETA"/>
    <property type="match status" value="1"/>
</dbReference>
<evidence type="ECO:0000256" key="1">
    <source>
        <dbReference type="ARBA" id="ARBA00010529"/>
    </source>
</evidence>
<sequence length="97" mass="11007">MNTSDVVAMLAKNWDMTQAEARKLLDAITQTLNENIASGNSFSIPKLGTFGTTTRKKRTSYNPHYEQYMKLPPKRVVDFNPSKGLKEDLKQVDIDDE</sequence>
<comment type="similarity">
    <text evidence="1 4">Belongs to the bacterial histone-like protein family.</text>
</comment>
<dbReference type="Proteomes" id="UP000218831">
    <property type="component" value="Unassembled WGS sequence"/>
</dbReference>
<organism evidence="5 6">
    <name type="scientific">Fodinibius salipaludis</name>
    <dbReference type="NCBI Taxonomy" id="2032627"/>
    <lineage>
        <taxon>Bacteria</taxon>
        <taxon>Pseudomonadati</taxon>
        <taxon>Balneolota</taxon>
        <taxon>Balneolia</taxon>
        <taxon>Balneolales</taxon>
        <taxon>Balneolaceae</taxon>
        <taxon>Fodinibius</taxon>
    </lineage>
</organism>
<proteinExistence type="inferred from homology"/>
<comment type="caution">
    <text evidence="5">The sequence shown here is derived from an EMBL/GenBank/DDBJ whole genome shotgun (WGS) entry which is preliminary data.</text>
</comment>
<dbReference type="InterPro" id="IPR010992">
    <property type="entry name" value="IHF-like_DNA-bd_dom_sf"/>
</dbReference>
<evidence type="ECO:0000256" key="2">
    <source>
        <dbReference type="ARBA" id="ARBA00023067"/>
    </source>
</evidence>
<dbReference type="OrthoDB" id="9799835at2"/>
<dbReference type="AlphaFoldDB" id="A0A2A2G730"/>
<dbReference type="EMBL" id="NSKE01000013">
    <property type="protein sequence ID" value="PAU92814.1"/>
    <property type="molecule type" value="Genomic_DNA"/>
</dbReference>
<accession>A0A2A2G730</accession>
<reference evidence="5 6" key="1">
    <citation type="submission" date="2017-08" db="EMBL/GenBank/DDBJ databases">
        <title>Aliifodinibius alkalisoli sp. nov., isolated from saline alkaline soil.</title>
        <authorList>
            <person name="Liu D."/>
            <person name="Zhang G."/>
        </authorList>
    </citation>
    <scope>NUCLEOTIDE SEQUENCE [LARGE SCALE GENOMIC DNA]</scope>
    <source>
        <strain evidence="5 6">WN023</strain>
    </source>
</reference>
<dbReference type="InterPro" id="IPR000119">
    <property type="entry name" value="Hist_DNA-bd"/>
</dbReference>